<dbReference type="Proteomes" id="UP000265419">
    <property type="component" value="Unassembled WGS sequence"/>
</dbReference>
<accession>A0A399JAN1</accession>
<dbReference type="SMART" id="SM00418">
    <property type="entry name" value="HTH_ARSR"/>
    <property type="match status" value="1"/>
</dbReference>
<evidence type="ECO:0000259" key="4">
    <source>
        <dbReference type="SMART" id="SM00418"/>
    </source>
</evidence>
<keyword evidence="6" id="KW-1185">Reference proteome</keyword>
<dbReference type="InterPro" id="IPR036388">
    <property type="entry name" value="WH-like_DNA-bd_sf"/>
</dbReference>
<comment type="caution">
    <text evidence="5">The sequence shown here is derived from an EMBL/GenBank/DDBJ whole genome shotgun (WGS) entry which is preliminary data.</text>
</comment>
<feature type="domain" description="HTH arsR-type" evidence="4">
    <location>
        <begin position="9"/>
        <end position="97"/>
    </location>
</feature>
<dbReference type="CDD" id="cd00090">
    <property type="entry name" value="HTH_ARSR"/>
    <property type="match status" value="1"/>
</dbReference>
<keyword evidence="3" id="KW-0804">Transcription</keyword>
<evidence type="ECO:0000256" key="1">
    <source>
        <dbReference type="ARBA" id="ARBA00023015"/>
    </source>
</evidence>
<dbReference type="Gene3D" id="1.10.10.10">
    <property type="entry name" value="Winged helix-like DNA-binding domain superfamily/Winged helix DNA-binding domain"/>
    <property type="match status" value="1"/>
</dbReference>
<proteinExistence type="predicted"/>
<dbReference type="RefSeq" id="WP_119424374.1">
    <property type="nucleotide sequence ID" value="NZ_QQXK01000010.1"/>
</dbReference>
<reference evidence="5 6" key="1">
    <citation type="submission" date="2018-07" db="EMBL/GenBank/DDBJ databases">
        <title>Arthrobacter sp. nov., isolated from raw cow's milk with high bacterial count.</title>
        <authorList>
            <person name="Hahne J."/>
            <person name="Isele D."/>
            <person name="Lipski A."/>
        </authorList>
    </citation>
    <scope>NUCLEOTIDE SEQUENCE [LARGE SCALE GENOMIC DNA]</scope>
    <source>
        <strain evidence="5 6">JZ R-35</strain>
    </source>
</reference>
<dbReference type="PANTHER" id="PTHR33154:SF18">
    <property type="entry name" value="ARSENICAL RESISTANCE OPERON REPRESSOR"/>
    <property type="match status" value="1"/>
</dbReference>
<dbReference type="Pfam" id="PF12840">
    <property type="entry name" value="HTH_20"/>
    <property type="match status" value="1"/>
</dbReference>
<name>A0A399JAN1_9MICC</name>
<dbReference type="InterPro" id="IPR011991">
    <property type="entry name" value="ArsR-like_HTH"/>
</dbReference>
<evidence type="ECO:0000256" key="3">
    <source>
        <dbReference type="ARBA" id="ARBA00023163"/>
    </source>
</evidence>
<dbReference type="EMBL" id="QQXK01000010">
    <property type="protein sequence ID" value="RII42631.1"/>
    <property type="molecule type" value="Genomic_DNA"/>
</dbReference>
<evidence type="ECO:0000313" key="6">
    <source>
        <dbReference type="Proteomes" id="UP000265419"/>
    </source>
</evidence>
<keyword evidence="1" id="KW-0805">Transcription regulation</keyword>
<gene>
    <name evidence="5" type="ORF">DWB68_06745</name>
</gene>
<evidence type="ECO:0000313" key="5">
    <source>
        <dbReference type="EMBL" id="RII42631.1"/>
    </source>
</evidence>
<dbReference type="InterPro" id="IPR001845">
    <property type="entry name" value="HTH_ArsR_DNA-bd_dom"/>
</dbReference>
<organism evidence="5 6">
    <name type="scientific">Galactobacter valiniphilus</name>
    <dbReference type="NCBI Taxonomy" id="2676122"/>
    <lineage>
        <taxon>Bacteria</taxon>
        <taxon>Bacillati</taxon>
        <taxon>Actinomycetota</taxon>
        <taxon>Actinomycetes</taxon>
        <taxon>Micrococcales</taxon>
        <taxon>Micrococcaceae</taxon>
        <taxon>Galactobacter</taxon>
    </lineage>
</organism>
<dbReference type="PANTHER" id="PTHR33154">
    <property type="entry name" value="TRANSCRIPTIONAL REGULATOR, ARSR FAMILY"/>
    <property type="match status" value="1"/>
</dbReference>
<dbReference type="InterPro" id="IPR051081">
    <property type="entry name" value="HTH_MetalResp_TranReg"/>
</dbReference>
<evidence type="ECO:0000256" key="2">
    <source>
        <dbReference type="ARBA" id="ARBA00023125"/>
    </source>
</evidence>
<dbReference type="SUPFAM" id="SSF46785">
    <property type="entry name" value="Winged helix' DNA-binding domain"/>
    <property type="match status" value="1"/>
</dbReference>
<dbReference type="GO" id="GO:0003677">
    <property type="term" value="F:DNA binding"/>
    <property type="evidence" value="ECO:0007669"/>
    <property type="project" value="UniProtKB-KW"/>
</dbReference>
<sequence>MNTDETAQARARALSSPVRLRILRLCLHQARTNKDIADALGMNPATTLHHVRTLVNTGFLEAEPERRGKRGAKEVPYRSTKLSWNTPLPDAAPVLLETFLQEVNGLAPDEIQVMRVGLKLGEEDQLELLARLRDLVEEFANRPAGDDAVPTSLFVAHHLDTSAG</sequence>
<protein>
    <submittedName>
        <fullName evidence="5">ArsR family transcriptional regulator</fullName>
    </submittedName>
</protein>
<dbReference type="InterPro" id="IPR036390">
    <property type="entry name" value="WH_DNA-bd_sf"/>
</dbReference>
<dbReference type="GO" id="GO:0003700">
    <property type="term" value="F:DNA-binding transcription factor activity"/>
    <property type="evidence" value="ECO:0007669"/>
    <property type="project" value="InterPro"/>
</dbReference>
<dbReference type="AlphaFoldDB" id="A0A399JAN1"/>
<keyword evidence="2" id="KW-0238">DNA-binding</keyword>